<evidence type="ECO:0000313" key="4">
    <source>
        <dbReference type="Proteomes" id="UP001139193"/>
    </source>
</evidence>
<comment type="caution">
    <text evidence="3">The sequence shown here is derived from an EMBL/GenBank/DDBJ whole genome shotgun (WGS) entry which is preliminary data.</text>
</comment>
<dbReference type="EMBL" id="JALBGC010000003">
    <property type="protein sequence ID" value="MCI1188229.1"/>
    <property type="molecule type" value="Genomic_DNA"/>
</dbReference>
<protein>
    <recommendedName>
        <fullName evidence="2">DUF6311 domain-containing protein</fullName>
    </recommendedName>
</protein>
<feature type="transmembrane region" description="Helical" evidence="1">
    <location>
        <begin position="134"/>
        <end position="151"/>
    </location>
</feature>
<dbReference type="AlphaFoldDB" id="A0A9X2AJ06"/>
<feature type="transmembrane region" description="Helical" evidence="1">
    <location>
        <begin position="306"/>
        <end position="324"/>
    </location>
</feature>
<dbReference type="InterPro" id="IPR046278">
    <property type="entry name" value="DUF6311"/>
</dbReference>
<feature type="transmembrane region" description="Helical" evidence="1">
    <location>
        <begin position="384"/>
        <end position="404"/>
    </location>
</feature>
<evidence type="ECO:0000256" key="1">
    <source>
        <dbReference type="SAM" id="Phobius"/>
    </source>
</evidence>
<keyword evidence="1" id="KW-1133">Transmembrane helix</keyword>
<dbReference type="RefSeq" id="WP_241936493.1">
    <property type="nucleotide sequence ID" value="NZ_JALBGC010000003.1"/>
</dbReference>
<feature type="transmembrane region" description="Helical" evidence="1">
    <location>
        <begin position="105"/>
        <end position="127"/>
    </location>
</feature>
<gene>
    <name evidence="3" type="ORF">MON38_12435</name>
</gene>
<feature type="transmembrane region" description="Helical" evidence="1">
    <location>
        <begin position="268"/>
        <end position="286"/>
    </location>
</feature>
<sequence length="791" mass="87591">MSTRSSSSRIPAGLLALGVMAAVAAVLALLFGPVFWHPGHYLFSTVEDGIKNYYTALWYTQHDTGWRFTGMNYPFGEHVVFTDDQPLLSFALAWLHRHGLAFDGVAVLNSAMLLAQVLSVPPLLALLRRCRLPAWYASIITVLMVLLAPQLDRLLGHYALSYACVIPTLWYLAVRAAESRRPLAWYAAYAAATLVFGGLHPYYLPMSALLLLALGAVSWWQQPGRASWPARLRYWLPLVLAVAVPIGIFQGALALTDPYAADRPATPYGFFAYSSSVWSVFFPVELPVRGWWQAIFHTPDPEWEGQAYVGLAGTLVALATLWRLAGYLRARRWARLRWPALPPVLRTSLWAGLLILLFAMGWPFRWGLEGLIPYLGPIKQFRSIGRFAWIFYYFYSVYAAYALYQGFRWLRQRGRPQLAAGALAVLLLLWAAEGVFNTAHKAYLIQHPRAAGRSLTAADAPAARYAARLATAGVSAAAFQAVVPIPYYSLGSEVFDVFGSDLSSYESMRASLETGLPIATAMLSRTALYQAQALNQLRSHPAIDKTLLNYLPDQRPFLVVVAARAPRDSADAALLARARIIYRDSTVWLAELPLNKLEGRPALEAEFRAQAGALHAYPGYWSNNENPQVAYRSFDVPDPAVTAYDAGKTPLLGAGAQAVRKGGLFLLDTKLARAGWYEASVWANVRTPELPNLHWSLTDARGVVQDSAIIETKASSDLLGDWARLTARIQAPQPGLKLRLWMRGRRYVADEFELRPAGATIWRRTAGGGLVRNNYPLLPAPPVATPLARRR</sequence>
<accession>A0A9X2AJ06</accession>
<keyword evidence="4" id="KW-1185">Reference proteome</keyword>
<dbReference type="Proteomes" id="UP001139193">
    <property type="component" value="Unassembled WGS sequence"/>
</dbReference>
<reference evidence="3" key="1">
    <citation type="submission" date="2022-03" db="EMBL/GenBank/DDBJ databases">
        <title>Bacterial whole genome sequence for Hymenobacter sp. DH14.</title>
        <authorList>
            <person name="Le V."/>
        </authorList>
    </citation>
    <scope>NUCLEOTIDE SEQUENCE</scope>
    <source>
        <strain evidence="3">DH14</strain>
    </source>
</reference>
<keyword evidence="1" id="KW-0812">Transmembrane</keyword>
<proteinExistence type="predicted"/>
<feature type="transmembrane region" description="Helical" evidence="1">
    <location>
        <begin position="157"/>
        <end position="174"/>
    </location>
</feature>
<dbReference type="Pfam" id="PF19830">
    <property type="entry name" value="DUF6311"/>
    <property type="match status" value="1"/>
</dbReference>
<organism evidence="3 4">
    <name type="scientific">Hymenobacter cyanobacteriorum</name>
    <dbReference type="NCBI Taxonomy" id="2926463"/>
    <lineage>
        <taxon>Bacteria</taxon>
        <taxon>Pseudomonadati</taxon>
        <taxon>Bacteroidota</taxon>
        <taxon>Cytophagia</taxon>
        <taxon>Cytophagales</taxon>
        <taxon>Hymenobacteraceae</taxon>
        <taxon>Hymenobacter</taxon>
    </lineage>
</organism>
<keyword evidence="1" id="KW-0472">Membrane</keyword>
<feature type="domain" description="DUF6311" evidence="2">
    <location>
        <begin position="22"/>
        <end position="427"/>
    </location>
</feature>
<feature type="transmembrane region" description="Helical" evidence="1">
    <location>
        <begin position="234"/>
        <end position="256"/>
    </location>
</feature>
<evidence type="ECO:0000313" key="3">
    <source>
        <dbReference type="EMBL" id="MCI1188229.1"/>
    </source>
</evidence>
<feature type="transmembrane region" description="Helical" evidence="1">
    <location>
        <begin position="344"/>
        <end position="364"/>
    </location>
</feature>
<feature type="transmembrane region" description="Helical" evidence="1">
    <location>
        <begin position="416"/>
        <end position="436"/>
    </location>
</feature>
<evidence type="ECO:0000259" key="2">
    <source>
        <dbReference type="Pfam" id="PF19830"/>
    </source>
</evidence>
<feature type="transmembrane region" description="Helical" evidence="1">
    <location>
        <begin position="12"/>
        <end position="36"/>
    </location>
</feature>
<feature type="transmembrane region" description="Helical" evidence="1">
    <location>
        <begin position="186"/>
        <end position="214"/>
    </location>
</feature>
<name>A0A9X2AJ06_9BACT</name>